<dbReference type="RefSeq" id="WP_051876025.1">
    <property type="nucleotide sequence ID" value="NZ_CAWLXS010000313.1"/>
</dbReference>
<keyword evidence="1" id="KW-0175">Coiled coil</keyword>
<evidence type="ECO:0000256" key="2">
    <source>
        <dbReference type="SAM" id="SignalP"/>
    </source>
</evidence>
<dbReference type="EMBL" id="CBSZ010000251">
    <property type="protein sequence ID" value="CDH24893.1"/>
    <property type="molecule type" value="Genomic_DNA"/>
</dbReference>
<dbReference type="Proteomes" id="UP000028493">
    <property type="component" value="Unassembled WGS sequence"/>
</dbReference>
<evidence type="ECO:0008006" key="5">
    <source>
        <dbReference type="Google" id="ProtNLM"/>
    </source>
</evidence>
<feature type="coiled-coil region" evidence="1">
    <location>
        <begin position="68"/>
        <end position="98"/>
    </location>
</feature>
<protein>
    <recommendedName>
        <fullName evidence="5">Periplasmic protein</fullName>
    </recommendedName>
</protein>
<accession>A0A077PV08</accession>
<organism evidence="3 4">
    <name type="scientific">Xenorhabdus bovienii str. kraussei Becker Underwood</name>
    <dbReference type="NCBI Taxonomy" id="1398204"/>
    <lineage>
        <taxon>Bacteria</taxon>
        <taxon>Pseudomonadati</taxon>
        <taxon>Pseudomonadota</taxon>
        <taxon>Gammaproteobacteria</taxon>
        <taxon>Enterobacterales</taxon>
        <taxon>Morganellaceae</taxon>
        <taxon>Xenorhabdus</taxon>
    </lineage>
</organism>
<keyword evidence="2" id="KW-0732">Signal</keyword>
<evidence type="ECO:0000313" key="4">
    <source>
        <dbReference type="Proteomes" id="UP000028493"/>
    </source>
</evidence>
<sequence>MKYRSLFVFVVLLFSSSYAMAQKEYWYEGCPKYSEKGLSELIQRTKTTPVKSASELQQYSKGEVEVYLKKAKCDMHNLEKYAKQLEKQLKENEGIQKSQAHS</sequence>
<feature type="chain" id="PRO_5001722717" description="Periplasmic protein" evidence="2">
    <location>
        <begin position="22"/>
        <end position="102"/>
    </location>
</feature>
<dbReference type="AlphaFoldDB" id="A0A077PV08"/>
<gene>
    <name evidence="3" type="ORF">XBKB1_3240005</name>
</gene>
<name>A0A077PV08_XENBV</name>
<proteinExistence type="predicted"/>
<comment type="caution">
    <text evidence="3">The sequence shown here is derived from an EMBL/GenBank/DDBJ whole genome shotgun (WGS) entry which is preliminary data.</text>
</comment>
<feature type="signal peptide" evidence="2">
    <location>
        <begin position="1"/>
        <end position="21"/>
    </location>
</feature>
<evidence type="ECO:0000313" key="3">
    <source>
        <dbReference type="EMBL" id="CDH24893.1"/>
    </source>
</evidence>
<reference evidence="3" key="1">
    <citation type="submission" date="2013-07" db="EMBL/GenBank/DDBJ databases">
        <title>Sub-species coevolution in mutualistic symbiosis.</title>
        <authorList>
            <person name="Murfin K."/>
            <person name="Klassen J."/>
            <person name="Lee M."/>
            <person name="Forst S."/>
            <person name="Stock P."/>
            <person name="Goodrich-Blair H."/>
        </authorList>
    </citation>
    <scope>NUCLEOTIDE SEQUENCE [LARGE SCALE GENOMIC DNA]</scope>
    <source>
        <strain evidence="3">Kraussei Becker Underwood</strain>
    </source>
</reference>
<dbReference type="HOGENOM" id="CLU_2276370_0_0_6"/>
<evidence type="ECO:0000256" key="1">
    <source>
        <dbReference type="SAM" id="Coils"/>
    </source>
</evidence>